<dbReference type="Proteomes" id="UP001142374">
    <property type="component" value="Unassembled WGS sequence"/>
</dbReference>
<evidence type="ECO:0000313" key="2">
    <source>
        <dbReference type="Proteomes" id="UP001142374"/>
    </source>
</evidence>
<name>A0A9X2LME6_9ACTN</name>
<dbReference type="AlphaFoldDB" id="A0A9X2LME6"/>
<protein>
    <submittedName>
        <fullName evidence="1">Uncharacterized protein</fullName>
    </submittedName>
</protein>
<proteinExistence type="predicted"/>
<sequence>MFLEHETPTRHNISLRRHIMSLDRRQLLRGSLAIGAAAVPFGALAAPAHGIVREPQAQAPRTGFSLALLDANNQIITNHHTRDIRNGKFGKPWATFRTGQGSKAWDPLELKFRKLQSGESAFLICGGDRTEGHMTIHRNSDGTPLGWVSGLTNFPHSLEYLSTPDVIIVVGTQGLDSLDPKPPEAGRSGGCYELYLAPTRGSAGPLQKIPVQDEDRAFRQAHGVVWDETKQFLWIFGGNKIRAYTVTGKREHTRLKRAKDKEGKDIELVSSLFENGHDLQPDPLEPQYLWATSSKEIIQINKAGGYPRIQWSIPARSAKSFSRDRSGSAIWTSDTKGNAYGDDKVRFLWSSMTDPVTAERVSGETKDKWIYKARLLDI</sequence>
<organism evidence="1 2">
    <name type="scientific">Streptomyces telluris</name>
    <dbReference type="NCBI Taxonomy" id="2720021"/>
    <lineage>
        <taxon>Bacteria</taxon>
        <taxon>Bacillati</taxon>
        <taxon>Actinomycetota</taxon>
        <taxon>Actinomycetes</taxon>
        <taxon>Kitasatosporales</taxon>
        <taxon>Streptomycetaceae</taxon>
        <taxon>Streptomyces</taxon>
    </lineage>
</organism>
<dbReference type="RefSeq" id="WP_256791426.1">
    <property type="nucleotide sequence ID" value="NZ_JANIID010000032.1"/>
</dbReference>
<reference evidence="1" key="1">
    <citation type="submission" date="2022-06" db="EMBL/GenBank/DDBJ databases">
        <title>WGS of actinobacteria.</title>
        <authorList>
            <person name="Thawai C."/>
        </authorList>
    </citation>
    <scope>NUCLEOTIDE SEQUENCE</scope>
    <source>
        <strain evidence="1">AA8</strain>
    </source>
</reference>
<gene>
    <name evidence="1" type="ORF">NQU55_28250</name>
</gene>
<keyword evidence="2" id="KW-1185">Reference proteome</keyword>
<comment type="caution">
    <text evidence="1">The sequence shown here is derived from an EMBL/GenBank/DDBJ whole genome shotgun (WGS) entry which is preliminary data.</text>
</comment>
<dbReference type="PROSITE" id="PS51318">
    <property type="entry name" value="TAT"/>
    <property type="match status" value="1"/>
</dbReference>
<dbReference type="InterPro" id="IPR006311">
    <property type="entry name" value="TAT_signal"/>
</dbReference>
<dbReference type="SUPFAM" id="SSF63825">
    <property type="entry name" value="YWTD domain"/>
    <property type="match status" value="1"/>
</dbReference>
<dbReference type="EMBL" id="JANIID010000032">
    <property type="protein sequence ID" value="MCQ8773621.1"/>
    <property type="molecule type" value="Genomic_DNA"/>
</dbReference>
<accession>A0A9X2LME6</accession>
<evidence type="ECO:0000313" key="1">
    <source>
        <dbReference type="EMBL" id="MCQ8773621.1"/>
    </source>
</evidence>